<accession>A0ACC2WFT5</accession>
<evidence type="ECO:0000313" key="2">
    <source>
        <dbReference type="Proteomes" id="UP001241377"/>
    </source>
</evidence>
<sequence>MTRDLTKRTVRVALLVNDTPVPSVVESHGDYLQIYTAHLKDSLASYPDHALRETIGDLVVDGYDVVRGEYPPENRLIRGEKRGDGGEDSDRWVYDCVMMTGSASSAYQPLPWITKLVGFIRDLVTDERKSEIKIIGICFGMQILALALGSNVVPNPAGWELGVYDVQLTECGKEWLGRIVSEGGSSETVLLEEGKAIEAVDSQEVIRKEQNLLSIQQVHRDHVTSLPQDTHLVGSTPKCPIQGFIRYYPTSSQDNLHRPIRILALQGHPEFIPDIVNKIIDVRSASGVLDVPTTEEARRRAGKEMVGGRGVLRRKVLDGQDKEGLDGLEGRGVVGWAVLKVLLQ</sequence>
<protein>
    <submittedName>
        <fullName evidence="1">Uncharacterized protein</fullName>
    </submittedName>
</protein>
<gene>
    <name evidence="1" type="ORF">QFC19_001726</name>
</gene>
<comment type="caution">
    <text evidence="1">The sequence shown here is derived from an EMBL/GenBank/DDBJ whole genome shotgun (WGS) entry which is preliminary data.</text>
</comment>
<reference evidence="1" key="1">
    <citation type="submission" date="2023-04" db="EMBL/GenBank/DDBJ databases">
        <title>Draft Genome sequencing of Naganishia species isolated from polar environments using Oxford Nanopore Technology.</title>
        <authorList>
            <person name="Leo P."/>
            <person name="Venkateswaran K."/>
        </authorList>
    </citation>
    <scope>NUCLEOTIDE SEQUENCE</scope>
    <source>
        <strain evidence="1">MNA-CCFEE 5261</strain>
    </source>
</reference>
<name>A0ACC2WFT5_9TREE</name>
<organism evidence="1 2">
    <name type="scientific">Naganishia cerealis</name>
    <dbReference type="NCBI Taxonomy" id="610337"/>
    <lineage>
        <taxon>Eukaryota</taxon>
        <taxon>Fungi</taxon>
        <taxon>Dikarya</taxon>
        <taxon>Basidiomycota</taxon>
        <taxon>Agaricomycotina</taxon>
        <taxon>Tremellomycetes</taxon>
        <taxon>Filobasidiales</taxon>
        <taxon>Filobasidiaceae</taxon>
        <taxon>Naganishia</taxon>
    </lineage>
</organism>
<evidence type="ECO:0000313" key="1">
    <source>
        <dbReference type="EMBL" id="KAJ9110323.1"/>
    </source>
</evidence>
<dbReference type="Proteomes" id="UP001241377">
    <property type="component" value="Unassembled WGS sequence"/>
</dbReference>
<proteinExistence type="predicted"/>
<keyword evidence="2" id="KW-1185">Reference proteome</keyword>
<dbReference type="EMBL" id="JASBWR010000013">
    <property type="protein sequence ID" value="KAJ9110323.1"/>
    <property type="molecule type" value="Genomic_DNA"/>
</dbReference>